<dbReference type="Gene3D" id="3.80.10.10">
    <property type="entry name" value="Ribonuclease Inhibitor"/>
    <property type="match status" value="1"/>
</dbReference>
<organism evidence="13 14">
    <name type="scientific">Datura stramonium</name>
    <name type="common">Jimsonweed</name>
    <name type="synonym">Common thornapple</name>
    <dbReference type="NCBI Taxonomy" id="4076"/>
    <lineage>
        <taxon>Eukaryota</taxon>
        <taxon>Viridiplantae</taxon>
        <taxon>Streptophyta</taxon>
        <taxon>Embryophyta</taxon>
        <taxon>Tracheophyta</taxon>
        <taxon>Spermatophyta</taxon>
        <taxon>Magnoliopsida</taxon>
        <taxon>eudicotyledons</taxon>
        <taxon>Gunneridae</taxon>
        <taxon>Pentapetalae</taxon>
        <taxon>asterids</taxon>
        <taxon>lamiids</taxon>
        <taxon>Solanales</taxon>
        <taxon>Solanaceae</taxon>
        <taxon>Solanoideae</taxon>
        <taxon>Datureae</taxon>
        <taxon>Datura</taxon>
    </lineage>
</organism>
<name>A0ABS8UKT8_DATST</name>
<dbReference type="Pfam" id="PF00560">
    <property type="entry name" value="LRR_1"/>
    <property type="match status" value="1"/>
</dbReference>
<reference evidence="13 14" key="1">
    <citation type="journal article" date="2021" name="BMC Genomics">
        <title>Datura genome reveals duplications of psychoactive alkaloid biosynthetic genes and high mutation rate following tissue culture.</title>
        <authorList>
            <person name="Rajewski A."/>
            <person name="Carter-House D."/>
            <person name="Stajich J."/>
            <person name="Litt A."/>
        </authorList>
    </citation>
    <scope>NUCLEOTIDE SEQUENCE [LARGE SCALE GENOMIC DNA]</scope>
    <source>
        <strain evidence="13">AR-01</strain>
    </source>
</reference>
<dbReference type="SUPFAM" id="SSF56112">
    <property type="entry name" value="Protein kinase-like (PK-like)"/>
    <property type="match status" value="1"/>
</dbReference>
<evidence type="ECO:0000256" key="1">
    <source>
        <dbReference type="ARBA" id="ARBA00004370"/>
    </source>
</evidence>
<keyword evidence="8 11" id="KW-0472">Membrane</keyword>
<protein>
    <recommendedName>
        <fullName evidence="12">Protein kinase domain-containing protein</fullName>
    </recommendedName>
</protein>
<dbReference type="InterPro" id="IPR017441">
    <property type="entry name" value="Protein_kinase_ATP_BS"/>
</dbReference>
<evidence type="ECO:0000256" key="4">
    <source>
        <dbReference type="ARBA" id="ARBA00022737"/>
    </source>
</evidence>
<evidence type="ECO:0000256" key="10">
    <source>
        <dbReference type="PROSITE-ProRule" id="PRU10141"/>
    </source>
</evidence>
<evidence type="ECO:0000256" key="5">
    <source>
        <dbReference type="ARBA" id="ARBA00022741"/>
    </source>
</evidence>
<dbReference type="InterPro" id="IPR000719">
    <property type="entry name" value="Prot_kinase_dom"/>
</dbReference>
<keyword evidence="7 11" id="KW-1133">Transmembrane helix</keyword>
<comment type="caution">
    <text evidence="13">The sequence shown here is derived from an EMBL/GenBank/DDBJ whole genome shotgun (WGS) entry which is preliminary data.</text>
</comment>
<dbReference type="InterPro" id="IPR011009">
    <property type="entry name" value="Kinase-like_dom_sf"/>
</dbReference>
<evidence type="ECO:0000313" key="13">
    <source>
        <dbReference type="EMBL" id="MCD9559471.1"/>
    </source>
</evidence>
<keyword evidence="2" id="KW-0433">Leucine-rich repeat</keyword>
<evidence type="ECO:0000259" key="12">
    <source>
        <dbReference type="PROSITE" id="PS50011"/>
    </source>
</evidence>
<evidence type="ECO:0000256" key="11">
    <source>
        <dbReference type="SAM" id="Phobius"/>
    </source>
</evidence>
<keyword evidence="5 10" id="KW-0547">Nucleotide-binding</keyword>
<keyword evidence="14" id="KW-1185">Reference proteome</keyword>
<evidence type="ECO:0000256" key="7">
    <source>
        <dbReference type="ARBA" id="ARBA00022989"/>
    </source>
</evidence>
<dbReference type="PANTHER" id="PTHR48056:SF81">
    <property type="entry name" value="RECEPTOR PROTEIN-TYROSINE KINASE CEPR1"/>
    <property type="match status" value="1"/>
</dbReference>
<evidence type="ECO:0000313" key="14">
    <source>
        <dbReference type="Proteomes" id="UP000823775"/>
    </source>
</evidence>
<evidence type="ECO:0000256" key="3">
    <source>
        <dbReference type="ARBA" id="ARBA00022692"/>
    </source>
</evidence>
<feature type="transmembrane region" description="Helical" evidence="11">
    <location>
        <begin position="186"/>
        <end position="209"/>
    </location>
</feature>
<evidence type="ECO:0000256" key="2">
    <source>
        <dbReference type="ARBA" id="ARBA00022614"/>
    </source>
</evidence>
<dbReference type="Pfam" id="PF13855">
    <property type="entry name" value="LRR_8"/>
    <property type="match status" value="1"/>
</dbReference>
<dbReference type="Gene3D" id="3.30.200.20">
    <property type="entry name" value="Phosphorylase Kinase, domain 1"/>
    <property type="match status" value="1"/>
</dbReference>
<dbReference type="PROSITE" id="PS00107">
    <property type="entry name" value="PROTEIN_KINASE_ATP"/>
    <property type="match status" value="1"/>
</dbReference>
<evidence type="ECO:0000256" key="9">
    <source>
        <dbReference type="ARBA" id="ARBA00023180"/>
    </source>
</evidence>
<dbReference type="PROSITE" id="PS50011">
    <property type="entry name" value="PROTEIN_KINASE_DOM"/>
    <property type="match status" value="1"/>
</dbReference>
<keyword evidence="3 11" id="KW-0812">Transmembrane</keyword>
<evidence type="ECO:0000256" key="8">
    <source>
        <dbReference type="ARBA" id="ARBA00023136"/>
    </source>
</evidence>
<evidence type="ECO:0000256" key="6">
    <source>
        <dbReference type="ARBA" id="ARBA00022840"/>
    </source>
</evidence>
<accession>A0ABS8UKT8</accession>
<gene>
    <name evidence="13" type="ORF">HAX54_017430</name>
</gene>
<dbReference type="InterPro" id="IPR050647">
    <property type="entry name" value="Plant_LRR-RLKs"/>
</dbReference>
<dbReference type="InterPro" id="IPR001611">
    <property type="entry name" value="Leu-rich_rpt"/>
</dbReference>
<feature type="domain" description="Protein kinase" evidence="12">
    <location>
        <begin position="242"/>
        <end position="301"/>
    </location>
</feature>
<dbReference type="InterPro" id="IPR032675">
    <property type="entry name" value="LRR_dom_sf"/>
</dbReference>
<dbReference type="Proteomes" id="UP000823775">
    <property type="component" value="Unassembled WGS sequence"/>
</dbReference>
<dbReference type="PANTHER" id="PTHR48056">
    <property type="entry name" value="LRR RECEPTOR-LIKE SERINE/THREONINE-PROTEIN KINASE-RELATED"/>
    <property type="match status" value="1"/>
</dbReference>
<proteinExistence type="predicted"/>
<keyword evidence="4" id="KW-0677">Repeat</keyword>
<comment type="subcellular location">
    <subcellularLocation>
        <location evidence="1">Membrane</location>
    </subcellularLocation>
</comment>
<dbReference type="SUPFAM" id="SSF52058">
    <property type="entry name" value="L domain-like"/>
    <property type="match status" value="1"/>
</dbReference>
<dbReference type="EMBL" id="JACEIK010002154">
    <property type="protein sequence ID" value="MCD9559471.1"/>
    <property type="molecule type" value="Genomic_DNA"/>
</dbReference>
<sequence>MNGTLPDDINRLSGSLQYLNLTSNNFDGDIPSAIGGLSQLKVLELAGNLFDGSFPAEIGNLLNLEFLWLSQNGFAPQAIPSRFDAVEEIEEFLDEEAKFGELPDSLGNCESLRYLRAENNSISGNLRLTSLNLSSNRLSGIIPTELEIGAFDRSFLNNPGLCASNPSVGLSSCKGKTRSDKFPVKLVAALASVAAVTFMVAVLYSLFVLRSRRKRKQGLVSTWKQISFHKLDFTESDIVSHLTENNIIGSGGSGQVYLVPLRLSGNYVAVKKIWSNRRMDHKHEKEFLAEVQILVQFDTPI</sequence>
<feature type="binding site" evidence="10">
    <location>
        <position position="272"/>
    </location>
    <ligand>
        <name>ATP</name>
        <dbReference type="ChEBI" id="CHEBI:30616"/>
    </ligand>
</feature>
<keyword evidence="9" id="KW-0325">Glycoprotein</keyword>
<keyword evidence="6 10" id="KW-0067">ATP-binding</keyword>